<dbReference type="SUPFAM" id="SSF52518">
    <property type="entry name" value="Thiamin diphosphate-binding fold (THDP-binding)"/>
    <property type="match status" value="2"/>
</dbReference>
<protein>
    <recommendedName>
        <fullName evidence="4 14">Acetolactate synthase</fullName>
        <ecNumber evidence="4 14">2.2.1.6</ecNumber>
    </recommendedName>
</protein>
<evidence type="ECO:0000313" key="19">
    <source>
        <dbReference type="EMBL" id="ACU94586.1"/>
    </source>
</evidence>
<feature type="domain" description="Thiamine pyrophosphate enzyme TPP-binding" evidence="17">
    <location>
        <begin position="415"/>
        <end position="563"/>
    </location>
</feature>
<evidence type="ECO:0000256" key="1">
    <source>
        <dbReference type="ARBA" id="ARBA00004974"/>
    </source>
</evidence>
<dbReference type="Pfam" id="PF00205">
    <property type="entry name" value="TPP_enzyme_M"/>
    <property type="match status" value="1"/>
</dbReference>
<evidence type="ECO:0000256" key="11">
    <source>
        <dbReference type="ARBA" id="ARBA00023052"/>
    </source>
</evidence>
<evidence type="ECO:0000256" key="15">
    <source>
        <dbReference type="SAM" id="MobiDB-lite"/>
    </source>
</evidence>
<keyword evidence="5 14" id="KW-0028">Amino-acid biosynthesis</keyword>
<evidence type="ECO:0000256" key="13">
    <source>
        <dbReference type="ARBA" id="ARBA00048670"/>
    </source>
</evidence>
<dbReference type="AlphaFoldDB" id="C7MNU6"/>
<dbReference type="InterPro" id="IPR011766">
    <property type="entry name" value="TPP_enzyme_TPP-bd"/>
</dbReference>
<dbReference type="Proteomes" id="UP000000954">
    <property type="component" value="Chromosome"/>
</dbReference>
<dbReference type="GO" id="GO:0050660">
    <property type="term" value="F:flavin adenine dinucleotide binding"/>
    <property type="evidence" value="ECO:0007669"/>
    <property type="project" value="InterPro"/>
</dbReference>
<dbReference type="EMBL" id="CP001682">
    <property type="protein sequence ID" value="ACU94586.1"/>
    <property type="molecule type" value="Genomic_DNA"/>
</dbReference>
<evidence type="ECO:0000256" key="9">
    <source>
        <dbReference type="ARBA" id="ARBA00022827"/>
    </source>
</evidence>
<comment type="similarity">
    <text evidence="3 14">Belongs to the TPP enzyme family.</text>
</comment>
<dbReference type="InterPro" id="IPR045229">
    <property type="entry name" value="TPP_enz"/>
</dbReference>
<dbReference type="CDD" id="cd02015">
    <property type="entry name" value="TPP_AHAS"/>
    <property type="match status" value="1"/>
</dbReference>
<evidence type="ECO:0000256" key="6">
    <source>
        <dbReference type="ARBA" id="ARBA00022630"/>
    </source>
</evidence>
<dbReference type="InterPro" id="IPR039368">
    <property type="entry name" value="AHAS_TPP"/>
</dbReference>
<feature type="region of interest" description="Disordered" evidence="15">
    <location>
        <begin position="1"/>
        <end position="22"/>
    </location>
</feature>
<dbReference type="GO" id="GO:0005948">
    <property type="term" value="C:acetolactate synthase complex"/>
    <property type="evidence" value="ECO:0007669"/>
    <property type="project" value="TreeGrafter"/>
</dbReference>
<feature type="domain" description="Thiamine pyrophosphate enzyme N-terminal TPP-binding" evidence="18">
    <location>
        <begin position="27"/>
        <end position="141"/>
    </location>
</feature>
<name>C7MNU6_CRYCD</name>
<evidence type="ECO:0000256" key="7">
    <source>
        <dbReference type="ARBA" id="ARBA00022679"/>
    </source>
</evidence>
<keyword evidence="11 14" id="KW-0786">Thiamine pyrophosphate</keyword>
<dbReference type="GO" id="GO:0000287">
    <property type="term" value="F:magnesium ion binding"/>
    <property type="evidence" value="ECO:0007669"/>
    <property type="project" value="UniProtKB-UniRule"/>
</dbReference>
<dbReference type="GO" id="GO:0009097">
    <property type="term" value="P:isoleucine biosynthetic process"/>
    <property type="evidence" value="ECO:0007669"/>
    <property type="project" value="UniProtKB-UniPathway"/>
</dbReference>
<evidence type="ECO:0000259" key="17">
    <source>
        <dbReference type="Pfam" id="PF02775"/>
    </source>
</evidence>
<feature type="domain" description="Thiamine pyrophosphate enzyme central" evidence="16">
    <location>
        <begin position="216"/>
        <end position="349"/>
    </location>
</feature>
<gene>
    <name evidence="19" type="ordered locus">Ccur_08850</name>
</gene>
<dbReference type="RefSeq" id="WP_012803273.1">
    <property type="nucleotide sequence ID" value="NC_013170.1"/>
</dbReference>
<dbReference type="InterPro" id="IPR029035">
    <property type="entry name" value="DHS-like_NAD/FAD-binding_dom"/>
</dbReference>
<accession>C7MNU6</accession>
<dbReference type="InterPro" id="IPR012000">
    <property type="entry name" value="Thiamin_PyroP_enz_cen_dom"/>
</dbReference>
<dbReference type="InterPro" id="IPR012001">
    <property type="entry name" value="Thiamin_PyroP_enz_TPP-bd_dom"/>
</dbReference>
<evidence type="ECO:0000256" key="8">
    <source>
        <dbReference type="ARBA" id="ARBA00022723"/>
    </source>
</evidence>
<evidence type="ECO:0000259" key="18">
    <source>
        <dbReference type="Pfam" id="PF02776"/>
    </source>
</evidence>
<keyword evidence="20" id="KW-1185">Reference proteome</keyword>
<evidence type="ECO:0000256" key="14">
    <source>
        <dbReference type="RuleBase" id="RU003591"/>
    </source>
</evidence>
<dbReference type="CDD" id="cd07035">
    <property type="entry name" value="TPP_PYR_POX_like"/>
    <property type="match status" value="1"/>
</dbReference>
<keyword evidence="12 14" id="KW-0100">Branched-chain amino acid biosynthesis</keyword>
<dbReference type="PANTHER" id="PTHR18968">
    <property type="entry name" value="THIAMINE PYROPHOSPHATE ENZYMES"/>
    <property type="match status" value="1"/>
</dbReference>
<evidence type="ECO:0000256" key="4">
    <source>
        <dbReference type="ARBA" id="ARBA00013145"/>
    </source>
</evidence>
<dbReference type="GO" id="GO:0003984">
    <property type="term" value="F:acetolactate synthase activity"/>
    <property type="evidence" value="ECO:0007669"/>
    <property type="project" value="UniProtKB-EC"/>
</dbReference>
<keyword evidence="7 14" id="KW-0808">Transferase</keyword>
<dbReference type="KEGG" id="ccu:Ccur_08850"/>
<comment type="cofactor">
    <cofactor evidence="14">
        <name>thiamine diphosphate</name>
        <dbReference type="ChEBI" id="CHEBI:58937"/>
    </cofactor>
    <text evidence="14">Binds 1 thiamine pyrophosphate per subunit.</text>
</comment>
<evidence type="ECO:0000313" key="20">
    <source>
        <dbReference type="Proteomes" id="UP000000954"/>
    </source>
</evidence>
<dbReference type="Pfam" id="PF02775">
    <property type="entry name" value="TPP_enzyme_C"/>
    <property type="match status" value="1"/>
</dbReference>
<dbReference type="eggNOG" id="COG0028">
    <property type="taxonomic scope" value="Bacteria"/>
</dbReference>
<evidence type="ECO:0000256" key="3">
    <source>
        <dbReference type="ARBA" id="ARBA00007812"/>
    </source>
</evidence>
<dbReference type="STRING" id="469378.Ccur_08850"/>
<dbReference type="EC" id="2.2.1.6" evidence="4 14"/>
<dbReference type="PANTHER" id="PTHR18968:SF13">
    <property type="entry name" value="ACETOLACTATE SYNTHASE CATALYTIC SUBUNIT, MITOCHONDRIAL"/>
    <property type="match status" value="1"/>
</dbReference>
<comment type="pathway">
    <text evidence="2 14">Amino-acid biosynthesis; L-valine biosynthesis; L-valine from pyruvate: step 1/4.</text>
</comment>
<dbReference type="OrthoDB" id="4494979at2"/>
<dbReference type="InterPro" id="IPR012846">
    <property type="entry name" value="Acetolactate_synth_lsu"/>
</dbReference>
<dbReference type="UniPathway" id="UPA00047">
    <property type="reaction ID" value="UER00055"/>
</dbReference>
<evidence type="ECO:0000256" key="2">
    <source>
        <dbReference type="ARBA" id="ARBA00005025"/>
    </source>
</evidence>
<keyword evidence="10 14" id="KW-0460">Magnesium</keyword>
<dbReference type="FunFam" id="3.40.50.970:FF:000016">
    <property type="entry name" value="Acetolactate synthase"/>
    <property type="match status" value="1"/>
</dbReference>
<dbReference type="FunFam" id="3.40.50.970:FF:000007">
    <property type="entry name" value="Acetolactate synthase"/>
    <property type="match status" value="1"/>
</dbReference>
<dbReference type="InterPro" id="IPR029061">
    <property type="entry name" value="THDP-binding"/>
</dbReference>
<comment type="pathway">
    <text evidence="1 14">Amino-acid biosynthesis; L-isoleucine biosynthesis; L-isoleucine from 2-oxobutanoate: step 1/4.</text>
</comment>
<dbReference type="Gene3D" id="3.40.50.970">
    <property type="match status" value="2"/>
</dbReference>
<keyword evidence="8 14" id="KW-0479">Metal-binding</keyword>
<dbReference type="HOGENOM" id="CLU_013748_1_2_11"/>
<sequence length="623" mass="66448">MSGTAQNSCHVIERPGSASEHEGSLLTGAQAVIASLEAEGVDVLFGYPGGQAIKMYDALYDSKRLHHVLARHEQGATHMADGYARATGRVGVVLVTSGPGATNTVTGIATAYMDSVPLVVICAQVPRTIIGTDAFQESDIVGITMPIVKHSYLLQRVDDLPQTFCDAFHIAATGRPGPVLIDIPSDLLAAQIEFHYPQSSNLPSYKPTMKPNAKQVRQAADLIAGASRPLLYAGGGITSSGATSELVELAELMRIPVVTTLIGKDAFPNDHPLDLGMVGMHGSRFANYAMTHCDTLIAVGARFSDRVTGKIQAFAPHAQVIHIDIDPAEIGKRRMADIPLVSDAKPALAGIIATLRKRQATVQSDAWLKKIDDWRTRHPYAHPGITSPSGSIAPEGAMAALSEVLDRQSSIVVTDVGQHQMWAAQYIDRDRPRTFLSSGGAGTMGYGLPAALGAQMGNASAQVVCITGDGSFQMCIQEMATAAAQGFAVKVIIFDNDALGMVHQWQDLFYHRRFSSTLLSSNPDFVKVAEAYGWQGERVSDSKQVVAAYKRLLAAHGPALLDVRIPIDEKVFPMVAPGAAIDDVIGAVSLGDISQQIDEDTDRASASARTQSSPRGERRSSHE</sequence>
<dbReference type="FunFam" id="3.40.50.1220:FF:000008">
    <property type="entry name" value="Acetolactate synthase"/>
    <property type="match status" value="1"/>
</dbReference>
<evidence type="ECO:0000259" key="16">
    <source>
        <dbReference type="Pfam" id="PF00205"/>
    </source>
</evidence>
<dbReference type="GO" id="GO:0030976">
    <property type="term" value="F:thiamine pyrophosphate binding"/>
    <property type="evidence" value="ECO:0007669"/>
    <property type="project" value="UniProtKB-UniRule"/>
</dbReference>
<organism evidence="19 20">
    <name type="scientific">Cryptobacterium curtum (strain ATCC 700683 / DSM 15641 / CCUG 43107 / 12-3)</name>
    <dbReference type="NCBI Taxonomy" id="469378"/>
    <lineage>
        <taxon>Bacteria</taxon>
        <taxon>Bacillati</taxon>
        <taxon>Actinomycetota</taxon>
        <taxon>Coriobacteriia</taxon>
        <taxon>Eggerthellales</taxon>
        <taxon>Eggerthellaceae</taxon>
        <taxon>Cryptobacterium</taxon>
    </lineage>
</organism>
<dbReference type="Pfam" id="PF02776">
    <property type="entry name" value="TPP_enzyme_N"/>
    <property type="match status" value="1"/>
</dbReference>
<evidence type="ECO:0000256" key="12">
    <source>
        <dbReference type="ARBA" id="ARBA00023304"/>
    </source>
</evidence>
<dbReference type="Gene3D" id="3.40.50.1220">
    <property type="entry name" value="TPP-binding domain"/>
    <property type="match status" value="1"/>
</dbReference>
<feature type="region of interest" description="Disordered" evidence="15">
    <location>
        <begin position="596"/>
        <end position="623"/>
    </location>
</feature>
<evidence type="ECO:0000256" key="5">
    <source>
        <dbReference type="ARBA" id="ARBA00022605"/>
    </source>
</evidence>
<dbReference type="NCBIfam" id="TIGR00118">
    <property type="entry name" value="acolac_lg"/>
    <property type="match status" value="1"/>
</dbReference>
<comment type="catalytic activity">
    <reaction evidence="13 14">
        <text>2 pyruvate + H(+) = (2S)-2-acetolactate + CO2</text>
        <dbReference type="Rhea" id="RHEA:25249"/>
        <dbReference type="ChEBI" id="CHEBI:15361"/>
        <dbReference type="ChEBI" id="CHEBI:15378"/>
        <dbReference type="ChEBI" id="CHEBI:16526"/>
        <dbReference type="ChEBI" id="CHEBI:58476"/>
        <dbReference type="EC" id="2.2.1.6"/>
    </reaction>
</comment>
<comment type="cofactor">
    <cofactor evidence="14">
        <name>Mg(2+)</name>
        <dbReference type="ChEBI" id="CHEBI:18420"/>
    </cofactor>
    <text evidence="14">Binds 1 Mg(2+) ion per subunit.</text>
</comment>
<dbReference type="GO" id="GO:0009099">
    <property type="term" value="P:L-valine biosynthetic process"/>
    <property type="evidence" value="ECO:0007669"/>
    <property type="project" value="UniProtKB-UniPathway"/>
</dbReference>
<keyword evidence="6" id="KW-0285">Flavoprotein</keyword>
<evidence type="ECO:0000256" key="10">
    <source>
        <dbReference type="ARBA" id="ARBA00022842"/>
    </source>
</evidence>
<reference evidence="19 20" key="1">
    <citation type="journal article" date="2009" name="Stand. Genomic Sci.">
        <title>Complete genome sequence of Cryptobacterium curtum type strain (12-3).</title>
        <authorList>
            <person name="Mavrommatis K."/>
            <person name="Pukall R."/>
            <person name="Rohde C."/>
            <person name="Chen F."/>
            <person name="Sims D."/>
            <person name="Brettin T."/>
            <person name="Kuske C."/>
            <person name="Detter J.C."/>
            <person name="Han C."/>
            <person name="Lapidus A."/>
            <person name="Copeland A."/>
            <person name="Glavina Del Rio T."/>
            <person name="Nolan M."/>
            <person name="Lucas S."/>
            <person name="Tice H."/>
            <person name="Cheng J.F."/>
            <person name="Bruce D."/>
            <person name="Goodwin L."/>
            <person name="Pitluck S."/>
            <person name="Ovchinnikova G."/>
            <person name="Pati A."/>
            <person name="Ivanova N."/>
            <person name="Chen A."/>
            <person name="Palaniappan K."/>
            <person name="Chain P."/>
            <person name="D'haeseleer P."/>
            <person name="Goker M."/>
            <person name="Bristow J."/>
            <person name="Eisen J.A."/>
            <person name="Markowitz V."/>
            <person name="Hugenholtz P."/>
            <person name="Rohde M."/>
            <person name="Klenk H.P."/>
            <person name="Kyrpides N.C."/>
        </authorList>
    </citation>
    <scope>NUCLEOTIDE SEQUENCE [LARGE SCALE GENOMIC DNA]</scope>
    <source>
        <strain evidence="20">ATCC 700683 / DSM 15641 / 12-3</strain>
    </source>
</reference>
<keyword evidence="9" id="KW-0274">FAD</keyword>
<proteinExistence type="inferred from homology"/>
<dbReference type="SUPFAM" id="SSF52467">
    <property type="entry name" value="DHS-like NAD/FAD-binding domain"/>
    <property type="match status" value="1"/>
</dbReference>
<dbReference type="UniPathway" id="UPA00049">
    <property type="reaction ID" value="UER00059"/>
</dbReference>